<dbReference type="RefSeq" id="YP_009609674.1">
    <property type="nucleotide sequence ID" value="NC_041997.1"/>
</dbReference>
<dbReference type="Proteomes" id="UP000224101">
    <property type="component" value="Segment"/>
</dbReference>
<proteinExistence type="predicted"/>
<organism evidence="1 2">
    <name type="scientific">Acidovorax phage ACP17</name>
    <dbReference type="NCBI Taxonomy" id="2010329"/>
    <lineage>
        <taxon>Viruses</taxon>
        <taxon>Duplodnaviria</taxon>
        <taxon>Heunggongvirae</taxon>
        <taxon>Uroviricota</taxon>
        <taxon>Caudoviricetes</taxon>
        <taxon>Busanvirus</taxon>
        <taxon>Busanvirus ACP17</taxon>
    </lineage>
</organism>
<protein>
    <submittedName>
        <fullName evidence="1">Uncharacterized protein</fullName>
    </submittedName>
</protein>
<reference evidence="1 2" key="1">
    <citation type="submission" date="2017-08" db="EMBL/GenBank/DDBJ databases">
        <title>Characterization and complete genome sequence of novel bacteriophage infecting the causal agent of bacterial fruit blotch, Acidovorax citrulli.</title>
        <authorList>
            <person name="Midani A.R."/>
            <person name="Park S.-H."/>
            <person name="Choi T.-J."/>
        </authorList>
    </citation>
    <scope>NUCLEOTIDE SEQUENCE [LARGE SCALE GENOMIC DNA]</scope>
</reference>
<evidence type="ECO:0000313" key="2">
    <source>
        <dbReference type="Proteomes" id="UP000224101"/>
    </source>
</evidence>
<sequence>MIETNCTPCVKPEPFVPQQISVPCEPCKVEEPKSPLVLPTRRRVTVETDCFQSMLLNMTTQFFCGEGPRAC</sequence>
<name>A0A223AIZ5_9CAUD</name>
<accession>A0A223AIZ5</accession>
<dbReference type="GeneID" id="40085759"/>
<dbReference type="KEGG" id="vg:40085759"/>
<dbReference type="EMBL" id="KY979132">
    <property type="protein sequence ID" value="ASS33936.1"/>
    <property type="molecule type" value="Genomic_DNA"/>
</dbReference>
<evidence type="ECO:0000313" key="1">
    <source>
        <dbReference type="EMBL" id="ASS33936.1"/>
    </source>
</evidence>
<keyword evidence="2" id="KW-1185">Reference proteome</keyword>